<keyword evidence="4" id="KW-1185">Reference proteome</keyword>
<dbReference type="PROSITE" id="PS50158">
    <property type="entry name" value="ZF_CCHC"/>
    <property type="match status" value="1"/>
</dbReference>
<gene>
    <name evidence="3" type="ORF">ACH5RR_020842</name>
</gene>
<name>A0ABD2ZKM1_9GENT</name>
<dbReference type="InterPro" id="IPR025836">
    <property type="entry name" value="Zn_knuckle_CX2CX4HX4C"/>
</dbReference>
<keyword evidence="1" id="KW-0862">Zinc</keyword>
<dbReference type="InterPro" id="IPR001878">
    <property type="entry name" value="Znf_CCHC"/>
</dbReference>
<dbReference type="EMBL" id="JBJUIK010000009">
    <property type="protein sequence ID" value="KAL3518253.1"/>
    <property type="molecule type" value="Genomic_DNA"/>
</dbReference>
<reference evidence="3 4" key="1">
    <citation type="submission" date="2024-11" db="EMBL/GenBank/DDBJ databases">
        <title>A near-complete genome assembly of Cinchona calisaya.</title>
        <authorList>
            <person name="Lian D.C."/>
            <person name="Zhao X.W."/>
            <person name="Wei L."/>
        </authorList>
    </citation>
    <scope>NUCLEOTIDE SEQUENCE [LARGE SCALE GENOMIC DNA]</scope>
    <source>
        <tissue evidence="3">Nenye</tissue>
    </source>
</reference>
<feature type="domain" description="CCHC-type" evidence="2">
    <location>
        <begin position="22"/>
        <end position="36"/>
    </location>
</feature>
<evidence type="ECO:0000313" key="3">
    <source>
        <dbReference type="EMBL" id="KAL3518253.1"/>
    </source>
</evidence>
<protein>
    <recommendedName>
        <fullName evidence="2">CCHC-type domain-containing protein</fullName>
    </recommendedName>
</protein>
<keyword evidence="1" id="KW-0863">Zinc-finger</keyword>
<evidence type="ECO:0000313" key="4">
    <source>
        <dbReference type="Proteomes" id="UP001630127"/>
    </source>
</evidence>
<proteinExistence type="predicted"/>
<comment type="caution">
    <text evidence="3">The sequence shown here is derived from an EMBL/GenBank/DDBJ whole genome shotgun (WGS) entry which is preliminary data.</text>
</comment>
<sequence>MVRLEEKTVWFNFKYERCPDFCYHCGIVGHSERSCKFRLNNKGITGEPQFGSWLKAGVGKNRTLKQNAAKLNPLGSIARASIGNKPDGVKLDSIRLEILKKPTLEEHSWLKKSKNIIKYSKLHRFNRRMWDQPLSAPRGI</sequence>
<dbReference type="GO" id="GO:0008270">
    <property type="term" value="F:zinc ion binding"/>
    <property type="evidence" value="ECO:0007669"/>
    <property type="project" value="UniProtKB-KW"/>
</dbReference>
<dbReference type="Pfam" id="PF14392">
    <property type="entry name" value="zf-CCHC_4"/>
    <property type="match status" value="1"/>
</dbReference>
<accession>A0ABD2ZKM1</accession>
<evidence type="ECO:0000256" key="1">
    <source>
        <dbReference type="PROSITE-ProRule" id="PRU00047"/>
    </source>
</evidence>
<keyword evidence="1" id="KW-0479">Metal-binding</keyword>
<evidence type="ECO:0000259" key="2">
    <source>
        <dbReference type="PROSITE" id="PS50158"/>
    </source>
</evidence>
<dbReference type="Proteomes" id="UP001630127">
    <property type="component" value="Unassembled WGS sequence"/>
</dbReference>
<dbReference type="AlphaFoldDB" id="A0ABD2ZKM1"/>
<organism evidence="3 4">
    <name type="scientific">Cinchona calisaya</name>
    <dbReference type="NCBI Taxonomy" id="153742"/>
    <lineage>
        <taxon>Eukaryota</taxon>
        <taxon>Viridiplantae</taxon>
        <taxon>Streptophyta</taxon>
        <taxon>Embryophyta</taxon>
        <taxon>Tracheophyta</taxon>
        <taxon>Spermatophyta</taxon>
        <taxon>Magnoliopsida</taxon>
        <taxon>eudicotyledons</taxon>
        <taxon>Gunneridae</taxon>
        <taxon>Pentapetalae</taxon>
        <taxon>asterids</taxon>
        <taxon>lamiids</taxon>
        <taxon>Gentianales</taxon>
        <taxon>Rubiaceae</taxon>
        <taxon>Cinchonoideae</taxon>
        <taxon>Cinchoneae</taxon>
        <taxon>Cinchona</taxon>
    </lineage>
</organism>